<dbReference type="InterPro" id="IPR016032">
    <property type="entry name" value="Sig_transdc_resp-reg_C-effctor"/>
</dbReference>
<proteinExistence type="predicted"/>
<keyword evidence="1" id="KW-0812">Transmembrane</keyword>
<keyword evidence="1" id="KW-0472">Membrane</keyword>
<evidence type="ECO:0000256" key="1">
    <source>
        <dbReference type="SAM" id="Phobius"/>
    </source>
</evidence>
<comment type="caution">
    <text evidence="3">The sequence shown here is derived from an EMBL/GenBank/DDBJ whole genome shotgun (WGS) entry which is preliminary data.</text>
</comment>
<dbReference type="PROSITE" id="PS50043">
    <property type="entry name" value="HTH_LUXR_2"/>
    <property type="match status" value="1"/>
</dbReference>
<feature type="transmembrane region" description="Helical" evidence="1">
    <location>
        <begin position="44"/>
        <end position="65"/>
    </location>
</feature>
<dbReference type="GO" id="GO:0003677">
    <property type="term" value="F:DNA binding"/>
    <property type="evidence" value="ECO:0007669"/>
    <property type="project" value="InterPro"/>
</dbReference>
<keyword evidence="1" id="KW-1133">Transmembrane helix</keyword>
<dbReference type="Proteomes" id="UP000030021">
    <property type="component" value="Unassembled WGS sequence"/>
</dbReference>
<name>A0A0A0HKB8_9RHOB</name>
<evidence type="ECO:0000313" key="4">
    <source>
        <dbReference type="Proteomes" id="UP000030021"/>
    </source>
</evidence>
<dbReference type="Gene3D" id="1.10.10.10">
    <property type="entry name" value="Winged helix-like DNA-binding domain superfamily/Winged helix DNA-binding domain"/>
    <property type="match status" value="1"/>
</dbReference>
<dbReference type="InterPro" id="IPR000792">
    <property type="entry name" value="Tscrpt_reg_LuxR_C"/>
</dbReference>
<dbReference type="RefSeq" id="WP_052115234.1">
    <property type="nucleotide sequence ID" value="NZ_KN293975.1"/>
</dbReference>
<dbReference type="OrthoDB" id="8277135at2"/>
<dbReference type="SUPFAM" id="SSF46894">
    <property type="entry name" value="C-terminal effector domain of the bipartite response regulators"/>
    <property type="match status" value="1"/>
</dbReference>
<dbReference type="AlphaFoldDB" id="A0A0A0HKB8"/>
<gene>
    <name evidence="3" type="ORF">rosmuc_03417</name>
</gene>
<dbReference type="InterPro" id="IPR036388">
    <property type="entry name" value="WH-like_DNA-bd_sf"/>
</dbReference>
<dbReference type="SMART" id="SM00421">
    <property type="entry name" value="HTH_LUXR"/>
    <property type="match status" value="1"/>
</dbReference>
<sequence length="182" mass="19777">MRARAGYILLFAVQLACAFFFLYDILANLFGLRVTPINWQLYEFIEIGAAFGLVIGVIVTARLMVLSARRRDKAESDLRLASGAFMAVLEERFTAWGLTPAERDVALFAIKGVSSSDIATLRNTSEGTVKAQSTAIYRKAGVNSRAQLLSLFIDDLMEGPLPPVPDVGLADRQALNTSSTGT</sequence>
<reference evidence="3 4" key="1">
    <citation type="submission" date="2013-01" db="EMBL/GenBank/DDBJ databases">
        <authorList>
            <person name="Fiebig A."/>
            <person name="Goeker M."/>
            <person name="Klenk H.-P.P."/>
        </authorList>
    </citation>
    <scope>NUCLEOTIDE SEQUENCE [LARGE SCALE GENOMIC DNA]</scope>
    <source>
        <strain evidence="3 4">DSM 17069</strain>
    </source>
</reference>
<feature type="domain" description="HTH luxR-type" evidence="2">
    <location>
        <begin position="91"/>
        <end position="156"/>
    </location>
</feature>
<dbReference type="PATRIC" id="fig|1288298.3.peg.3427"/>
<dbReference type="EMBL" id="AONH01000016">
    <property type="protein sequence ID" value="KGM87114.1"/>
    <property type="molecule type" value="Genomic_DNA"/>
</dbReference>
<feature type="transmembrane region" description="Helical" evidence="1">
    <location>
        <begin position="7"/>
        <end position="32"/>
    </location>
</feature>
<organism evidence="3 4">
    <name type="scientific">Roseovarius mucosus DSM 17069</name>
    <dbReference type="NCBI Taxonomy" id="1288298"/>
    <lineage>
        <taxon>Bacteria</taxon>
        <taxon>Pseudomonadati</taxon>
        <taxon>Pseudomonadota</taxon>
        <taxon>Alphaproteobacteria</taxon>
        <taxon>Rhodobacterales</taxon>
        <taxon>Roseobacteraceae</taxon>
        <taxon>Roseovarius</taxon>
    </lineage>
</organism>
<dbReference type="CDD" id="cd06170">
    <property type="entry name" value="LuxR_C_like"/>
    <property type="match status" value="1"/>
</dbReference>
<dbReference type="HOGENOM" id="CLU_109818_1_0_5"/>
<dbReference type="Pfam" id="PF00196">
    <property type="entry name" value="GerE"/>
    <property type="match status" value="1"/>
</dbReference>
<accession>A0A0A0HKB8</accession>
<protein>
    <submittedName>
        <fullName evidence="3">Response regulator</fullName>
    </submittedName>
</protein>
<dbReference type="eggNOG" id="COG2197">
    <property type="taxonomic scope" value="Bacteria"/>
</dbReference>
<evidence type="ECO:0000313" key="3">
    <source>
        <dbReference type="EMBL" id="KGM87114.1"/>
    </source>
</evidence>
<dbReference type="GO" id="GO:0006355">
    <property type="term" value="P:regulation of DNA-templated transcription"/>
    <property type="evidence" value="ECO:0007669"/>
    <property type="project" value="InterPro"/>
</dbReference>
<evidence type="ECO:0000259" key="2">
    <source>
        <dbReference type="PROSITE" id="PS50043"/>
    </source>
</evidence>